<dbReference type="InterPro" id="IPR052159">
    <property type="entry name" value="Competence_DNA_uptake"/>
</dbReference>
<dbReference type="OrthoDB" id="418728at2"/>
<dbReference type="RefSeq" id="WP_088331883.1">
    <property type="nucleotide sequence ID" value="NZ_NBBJ01000001.1"/>
</dbReference>
<dbReference type="Gene3D" id="3.60.15.10">
    <property type="entry name" value="Ribonuclease Z/Hydroxyacylglutathione hydrolase-like"/>
    <property type="match status" value="1"/>
</dbReference>
<accession>A0A245ZRG3</accession>
<proteinExistence type="predicted"/>
<reference evidence="1 2" key="1">
    <citation type="submission" date="2017-03" db="EMBL/GenBank/DDBJ databases">
        <title>Genome sequence of Sphingomonas mucosissima DSM 17494.</title>
        <authorList>
            <person name="Poehlein A."/>
            <person name="Wuebbeler J.H."/>
            <person name="Steinbuechel A."/>
            <person name="Daniel R."/>
        </authorList>
    </citation>
    <scope>NUCLEOTIDE SEQUENCE [LARGE SCALE GENOMIC DNA]</scope>
    <source>
        <strain evidence="1 2">DSM 17494</strain>
    </source>
</reference>
<evidence type="ECO:0000313" key="2">
    <source>
        <dbReference type="Proteomes" id="UP000197783"/>
    </source>
</evidence>
<dbReference type="PANTHER" id="PTHR30619:SF1">
    <property type="entry name" value="RECOMBINATION PROTEIN 2"/>
    <property type="match status" value="1"/>
</dbReference>
<gene>
    <name evidence="1" type="ORF">SPMU_06540</name>
</gene>
<evidence type="ECO:0008006" key="3">
    <source>
        <dbReference type="Google" id="ProtNLM"/>
    </source>
</evidence>
<organism evidence="1 2">
    <name type="scientific">Sphingomonas mucosissima</name>
    <dbReference type="NCBI Taxonomy" id="370959"/>
    <lineage>
        <taxon>Bacteria</taxon>
        <taxon>Pseudomonadati</taxon>
        <taxon>Pseudomonadota</taxon>
        <taxon>Alphaproteobacteria</taxon>
        <taxon>Sphingomonadales</taxon>
        <taxon>Sphingomonadaceae</taxon>
        <taxon>Sphingomonas</taxon>
    </lineage>
</organism>
<dbReference type="EMBL" id="NBBJ01000001">
    <property type="protein sequence ID" value="OWK32331.1"/>
    <property type="molecule type" value="Genomic_DNA"/>
</dbReference>
<protein>
    <recommendedName>
        <fullName evidence="3">ComEC family competence protein</fullName>
    </recommendedName>
</protein>
<name>A0A245ZRG3_9SPHN</name>
<evidence type="ECO:0000313" key="1">
    <source>
        <dbReference type="EMBL" id="OWK32331.1"/>
    </source>
</evidence>
<dbReference type="Proteomes" id="UP000197783">
    <property type="component" value="Unassembled WGS sequence"/>
</dbReference>
<comment type="caution">
    <text evidence="1">The sequence shown here is derived from an EMBL/GenBank/DDBJ whole genome shotgun (WGS) entry which is preliminary data.</text>
</comment>
<sequence>MRIDIHDVDHGGCTVVTGPSGHRLMLDCGLCSDRPWYPSIAYRGERIDTLMLMNLDEDHCEDLPYVWRDCSIGGLVSNPTVDARALRSMKAECGMRAGVATATDILQRFGPGFLGNWSNDLGGVGWQVFWNRHGVDFTDTNNLSLAAFVHFGPFTILFGGDLERAGWRQLLKNPTFRAKLATTNVYVASHHGRENGCCDEVFDFCRPELVIFSDGRKQYGTQETRDWYARRTRGIPDLGAPAGLLGQPLRKVMTTRRDGTITIDIGTDGRFLVSTTRKDSAPELPDLLASLRSFGHNDPKRRGSATR</sequence>
<keyword evidence="2" id="KW-1185">Reference proteome</keyword>
<dbReference type="PANTHER" id="PTHR30619">
    <property type="entry name" value="DNA INTERNALIZATION/COMPETENCE PROTEIN COMEC/REC2"/>
    <property type="match status" value="1"/>
</dbReference>
<dbReference type="SUPFAM" id="SSF56281">
    <property type="entry name" value="Metallo-hydrolase/oxidoreductase"/>
    <property type="match status" value="1"/>
</dbReference>
<dbReference type="InterPro" id="IPR036866">
    <property type="entry name" value="RibonucZ/Hydroxyglut_hydro"/>
</dbReference>
<dbReference type="AlphaFoldDB" id="A0A245ZRG3"/>